<feature type="transmembrane region" description="Helical" evidence="5">
    <location>
        <begin position="306"/>
        <end position="325"/>
    </location>
</feature>
<organism evidence="6 7">
    <name type="scientific">Tegillarca granosa</name>
    <name type="common">Malaysian cockle</name>
    <name type="synonym">Anadara granosa</name>
    <dbReference type="NCBI Taxonomy" id="220873"/>
    <lineage>
        <taxon>Eukaryota</taxon>
        <taxon>Metazoa</taxon>
        <taxon>Spiralia</taxon>
        <taxon>Lophotrochozoa</taxon>
        <taxon>Mollusca</taxon>
        <taxon>Bivalvia</taxon>
        <taxon>Autobranchia</taxon>
        <taxon>Pteriomorphia</taxon>
        <taxon>Arcoida</taxon>
        <taxon>Arcoidea</taxon>
        <taxon>Arcidae</taxon>
        <taxon>Tegillarca</taxon>
    </lineage>
</organism>
<keyword evidence="2 5" id="KW-1133">Transmembrane helix</keyword>
<dbReference type="SUPFAM" id="SSF103473">
    <property type="entry name" value="MFS general substrate transporter"/>
    <property type="match status" value="1"/>
</dbReference>
<comment type="caution">
    <text evidence="6">The sequence shown here is derived from an EMBL/GenBank/DDBJ whole genome shotgun (WGS) entry which is preliminary data.</text>
</comment>
<evidence type="ECO:0000256" key="1">
    <source>
        <dbReference type="ARBA" id="ARBA00022692"/>
    </source>
</evidence>
<feature type="transmembrane region" description="Helical" evidence="5">
    <location>
        <begin position="278"/>
        <end position="300"/>
    </location>
</feature>
<feature type="transmembrane region" description="Helical" evidence="5">
    <location>
        <begin position="220"/>
        <end position="239"/>
    </location>
</feature>
<keyword evidence="1 5" id="KW-0812">Transmembrane</keyword>
<feature type="compositionally biased region" description="Basic and acidic residues" evidence="4">
    <location>
        <begin position="424"/>
        <end position="435"/>
    </location>
</feature>
<feature type="transmembrane region" description="Helical" evidence="5">
    <location>
        <begin position="94"/>
        <end position="119"/>
    </location>
</feature>
<feature type="transmembrane region" description="Helical" evidence="5">
    <location>
        <begin position="337"/>
        <end position="361"/>
    </location>
</feature>
<sequence length="435" mass="48658">MDTNATNQLNEQEEKFTSEQDQYNGCALGWKVAQIGPSLLDLQIIAKTTLDKISGIFTSDAIGYLGGTFLSGFLFLFTVANAELFRIWKTDNAAIVQALHFFFTIGAALSPTVTAPFLMPSSRDLSNNTKSLSCAEFNETNKMDNCSFLYVNEDKQSHQHRFDNESRLYIAYLITASMYVVPGIFLLFSIFKIDKDFFQRTKSKIKDSDLTGQPSFREKLPILILVASLSITYVVLFFVEQLNWTKTSASYLASLFWATFALGRFVSIFVLKYIKSSHLLGINGALLIVASFGIFISSLYIFNPGLWISVGLCGLSMSSMFPTIFTWTDSELLPVNAFITSLIFASGASTAIINPIILGYLMDNVDKMAFCYFILGGTISFVIVFIIGLFISRKSELKFKKSIEIVVSEEEFLNSNEIESSEQEETHNVKEKESP</sequence>
<evidence type="ECO:0000313" key="7">
    <source>
        <dbReference type="Proteomes" id="UP001217089"/>
    </source>
</evidence>
<evidence type="ECO:0000256" key="3">
    <source>
        <dbReference type="ARBA" id="ARBA00023136"/>
    </source>
</evidence>
<dbReference type="PANTHER" id="PTHR23121">
    <property type="entry name" value="SODIUM-DEPENDENT GLUCOSE TRANSPORTER 1"/>
    <property type="match status" value="1"/>
</dbReference>
<dbReference type="EMBL" id="JARBDR010000342">
    <property type="protein sequence ID" value="KAJ8313836.1"/>
    <property type="molecule type" value="Genomic_DNA"/>
</dbReference>
<keyword evidence="7" id="KW-1185">Reference proteome</keyword>
<name>A0ABQ9F916_TEGGR</name>
<dbReference type="Gene3D" id="1.20.1250.20">
    <property type="entry name" value="MFS general substrate transporter like domains"/>
    <property type="match status" value="1"/>
</dbReference>
<feature type="transmembrane region" description="Helical" evidence="5">
    <location>
        <begin position="367"/>
        <end position="391"/>
    </location>
</feature>
<evidence type="ECO:0000256" key="4">
    <source>
        <dbReference type="SAM" id="MobiDB-lite"/>
    </source>
</evidence>
<dbReference type="PANTHER" id="PTHR23121:SF10">
    <property type="entry name" value="MAJOR FACILITATOR SUPERFAMILY DOMAIN-CONTAINING PROTEIN 4A"/>
    <property type="match status" value="1"/>
</dbReference>
<accession>A0ABQ9F916</accession>
<keyword evidence="3 5" id="KW-0472">Membrane</keyword>
<reference evidence="6 7" key="1">
    <citation type="submission" date="2022-12" db="EMBL/GenBank/DDBJ databases">
        <title>Chromosome-level genome of Tegillarca granosa.</title>
        <authorList>
            <person name="Kim J."/>
        </authorList>
    </citation>
    <scope>NUCLEOTIDE SEQUENCE [LARGE SCALE GENOMIC DNA]</scope>
    <source>
        <strain evidence="6">Teg-2019</strain>
        <tissue evidence="6">Adductor muscle</tissue>
    </source>
</reference>
<dbReference type="InterPro" id="IPR036259">
    <property type="entry name" value="MFS_trans_sf"/>
</dbReference>
<feature type="transmembrane region" description="Helical" evidence="5">
    <location>
        <begin position="251"/>
        <end position="271"/>
    </location>
</feature>
<gene>
    <name evidence="6" type="ORF">KUTeg_008397</name>
</gene>
<evidence type="ECO:0000256" key="5">
    <source>
        <dbReference type="SAM" id="Phobius"/>
    </source>
</evidence>
<feature type="transmembrane region" description="Helical" evidence="5">
    <location>
        <begin position="169"/>
        <end position="191"/>
    </location>
</feature>
<dbReference type="Proteomes" id="UP001217089">
    <property type="component" value="Unassembled WGS sequence"/>
</dbReference>
<protein>
    <recommendedName>
        <fullName evidence="8">Sodium-dependent glucose transporter 1-like protein</fullName>
    </recommendedName>
</protein>
<evidence type="ECO:0000256" key="2">
    <source>
        <dbReference type="ARBA" id="ARBA00022989"/>
    </source>
</evidence>
<evidence type="ECO:0008006" key="8">
    <source>
        <dbReference type="Google" id="ProtNLM"/>
    </source>
</evidence>
<feature type="region of interest" description="Disordered" evidence="4">
    <location>
        <begin position="414"/>
        <end position="435"/>
    </location>
</feature>
<evidence type="ECO:0000313" key="6">
    <source>
        <dbReference type="EMBL" id="KAJ8313836.1"/>
    </source>
</evidence>
<feature type="transmembrane region" description="Helical" evidence="5">
    <location>
        <begin position="61"/>
        <end position="82"/>
    </location>
</feature>
<proteinExistence type="predicted"/>